<evidence type="ECO:0000313" key="3">
    <source>
        <dbReference type="Proteomes" id="UP000242381"/>
    </source>
</evidence>
<protein>
    <submittedName>
        <fullName evidence="2">Uncharacterized protein</fullName>
    </submittedName>
</protein>
<feature type="compositionally biased region" description="Basic and acidic residues" evidence="1">
    <location>
        <begin position="551"/>
        <end position="570"/>
    </location>
</feature>
<dbReference type="Proteomes" id="UP000242381">
    <property type="component" value="Unassembled WGS sequence"/>
</dbReference>
<evidence type="ECO:0000313" key="2">
    <source>
        <dbReference type="EMBL" id="ORE20362.1"/>
    </source>
</evidence>
<dbReference type="EMBL" id="KV921295">
    <property type="protein sequence ID" value="ORE20362.1"/>
    <property type="molecule type" value="Genomic_DNA"/>
</dbReference>
<proteinExistence type="predicted"/>
<dbReference type="AlphaFoldDB" id="A0A1X0S7X3"/>
<evidence type="ECO:0000256" key="1">
    <source>
        <dbReference type="SAM" id="MobiDB-lite"/>
    </source>
</evidence>
<sequence>MSFQIFYEDGHGNAVNEYGRPEPMDYIIDEERYALETATSENNFDVSSMADEDAKDDPDICMKEASIMSASAAMKQLGIHVHTAQRWTQMYKTDPDKHKQVILEYIDENPSAVSEPVMAAPDRYRLWNRDVVACLNYMHILRGLRRNDMVPHRLRRVAVAPTRRQRGVDDQEQPRTRIRIDKFTEAVPSASQSLGEHMDVATHVTSLSDSDSSAFMSNLPLGDNTSTVNHQIAASIFLSHDIQGTTSSGSSSNPLNFQNLVVSGNISALQVRVSDIKSKLETLCLKEQELFSTSVEAAVYLELLELKLKTIRLEISYLKDNLISTNEMPISGQNNASVQPKLLAIRSGFVDRQTMAKDHTAIVASDFSVFEIKPTFVLSLGGSGGIQSGDDKSSDTLIRRFERFYKNNQDIITKFDLASETNVIQRNEFLLHLCQNNNESLTECLDRFRLHVVAVNANTEDNLFLSYHFILSSFAKEFGDIVDKTLMEHYLRTKAYSNPNSAMGENNFARKAYIHYALKSFSALGEILIANIISLEQALGKIQHSIRQKKAKTDQPDDNLKKKENESQFL</sequence>
<name>A0A1X0S7X3_RHIZD</name>
<accession>A0A1X0S7X3</accession>
<organism evidence="2 3">
    <name type="scientific">Rhizopus microsporus</name>
    <dbReference type="NCBI Taxonomy" id="58291"/>
    <lineage>
        <taxon>Eukaryota</taxon>
        <taxon>Fungi</taxon>
        <taxon>Fungi incertae sedis</taxon>
        <taxon>Mucoromycota</taxon>
        <taxon>Mucoromycotina</taxon>
        <taxon>Mucoromycetes</taxon>
        <taxon>Mucorales</taxon>
        <taxon>Mucorineae</taxon>
        <taxon>Rhizopodaceae</taxon>
        <taxon>Rhizopus</taxon>
    </lineage>
</organism>
<reference evidence="2 3" key="1">
    <citation type="journal article" date="2016" name="Proc. Natl. Acad. Sci. U.S.A.">
        <title>Lipid metabolic changes in an early divergent fungus govern the establishment of a mutualistic symbiosis with endobacteria.</title>
        <authorList>
            <person name="Lastovetsky O.A."/>
            <person name="Gaspar M.L."/>
            <person name="Mondo S.J."/>
            <person name="LaButti K.M."/>
            <person name="Sandor L."/>
            <person name="Grigoriev I.V."/>
            <person name="Henry S.A."/>
            <person name="Pawlowska T.E."/>
        </authorList>
    </citation>
    <scope>NUCLEOTIDE SEQUENCE [LARGE SCALE GENOMIC DNA]</scope>
    <source>
        <strain evidence="2 3">ATCC 11559</strain>
    </source>
</reference>
<feature type="region of interest" description="Disordered" evidence="1">
    <location>
        <begin position="546"/>
        <end position="570"/>
    </location>
</feature>
<gene>
    <name evidence="2" type="ORF">BCV71DRAFT_262132</name>
</gene>
<dbReference type="VEuPathDB" id="FungiDB:BCV72DRAFT_322748"/>